<feature type="compositionally biased region" description="Basic and acidic residues" evidence="1">
    <location>
        <begin position="150"/>
        <end position="163"/>
    </location>
</feature>
<dbReference type="AlphaFoldDB" id="A0A9J6ZDT8"/>
<dbReference type="EMBL" id="CP097899">
    <property type="protein sequence ID" value="URN94322.1"/>
    <property type="molecule type" value="Genomic_DNA"/>
</dbReference>
<accession>A0A9J6ZDT8</accession>
<evidence type="ECO:0000256" key="1">
    <source>
        <dbReference type="SAM" id="MobiDB-lite"/>
    </source>
</evidence>
<organism evidence="3 4">
    <name type="scientific">Candidatus Pristimantibacillus lignocellulolyticus</name>
    <dbReference type="NCBI Taxonomy" id="2994561"/>
    <lineage>
        <taxon>Bacteria</taxon>
        <taxon>Bacillati</taxon>
        <taxon>Bacillota</taxon>
        <taxon>Bacilli</taxon>
        <taxon>Bacillales</taxon>
        <taxon>Paenibacillaceae</taxon>
        <taxon>Candidatus Pristimantibacillus</taxon>
    </lineage>
</organism>
<keyword evidence="2" id="KW-0472">Membrane</keyword>
<keyword evidence="2" id="KW-1133">Transmembrane helix</keyword>
<feature type="compositionally biased region" description="Low complexity" evidence="1">
    <location>
        <begin position="107"/>
        <end position="119"/>
    </location>
</feature>
<evidence type="ECO:0000313" key="3">
    <source>
        <dbReference type="EMBL" id="URN94322.1"/>
    </source>
</evidence>
<proteinExistence type="predicted"/>
<dbReference type="KEGG" id="plig:NAG76_21280"/>
<keyword evidence="2" id="KW-0812">Transmembrane</keyword>
<name>A0A9J6ZDT8_9BACL</name>
<gene>
    <name evidence="3" type="ORF">NAG76_21280</name>
</gene>
<feature type="region of interest" description="Disordered" evidence="1">
    <location>
        <begin position="31"/>
        <end position="163"/>
    </location>
</feature>
<evidence type="ECO:0000313" key="4">
    <source>
        <dbReference type="Proteomes" id="UP001056756"/>
    </source>
</evidence>
<protein>
    <submittedName>
        <fullName evidence="3">Uncharacterized protein</fullName>
    </submittedName>
</protein>
<feature type="compositionally biased region" description="Acidic residues" evidence="1">
    <location>
        <begin position="52"/>
        <end position="67"/>
    </location>
</feature>
<sequence length="187" mass="22198">MDIVEFIQNNFIFVIGALFFIYKLFSGSKSEKGNSMPTFGGGTNQTNRNQDERDDEDDYEQPEYDDSLEQRRRAELQRLQEEEMHRERQMQRADQLREEQKMRYEQQQRLQQAARTLQTGRDDLSTDYFAQNELGRESKAKQPVDPFAAPEDKDKRKHSELTADELRKAVLWSEVLSSPRAKRPFRR</sequence>
<evidence type="ECO:0000256" key="2">
    <source>
        <dbReference type="SAM" id="Phobius"/>
    </source>
</evidence>
<dbReference type="Proteomes" id="UP001056756">
    <property type="component" value="Chromosome"/>
</dbReference>
<reference evidence="3" key="1">
    <citation type="submission" date="2022-05" db="EMBL/GenBank/DDBJ databases">
        <title>Novel bacterial taxa in a minimal lignocellulolytic consortium and its capacity to transform plastics disclosed by genome-resolved metagenomics.</title>
        <authorList>
            <person name="Rodriguez C.A.D."/>
            <person name="Diaz-Garcia L."/>
            <person name="Herrera K."/>
            <person name="Tarazona N.A."/>
            <person name="Sproer C."/>
            <person name="Overmann J."/>
            <person name="Jimenez D.J."/>
        </authorList>
    </citation>
    <scope>NUCLEOTIDE SEQUENCE</scope>
    <source>
        <strain evidence="3">MAG5</strain>
    </source>
</reference>
<feature type="compositionally biased region" description="Basic and acidic residues" evidence="1">
    <location>
        <begin position="68"/>
        <end position="106"/>
    </location>
</feature>
<feature type="transmembrane region" description="Helical" evidence="2">
    <location>
        <begin position="6"/>
        <end position="25"/>
    </location>
</feature>